<feature type="chain" id="PRO_5013178202" evidence="10">
    <location>
        <begin position="23"/>
        <end position="907"/>
    </location>
</feature>
<keyword evidence="10" id="KW-0732">Signal</keyword>
<evidence type="ECO:0000313" key="14">
    <source>
        <dbReference type="Proteomes" id="UP000184498"/>
    </source>
</evidence>
<evidence type="ECO:0000259" key="11">
    <source>
        <dbReference type="Pfam" id="PF00593"/>
    </source>
</evidence>
<evidence type="ECO:0000256" key="8">
    <source>
        <dbReference type="PROSITE-ProRule" id="PRU01360"/>
    </source>
</evidence>
<dbReference type="InterPro" id="IPR037066">
    <property type="entry name" value="Plug_dom_sf"/>
</dbReference>
<organism evidence="13 14">
    <name type="scientific">Epilithonimonas mollis</name>
    <dbReference type="NCBI Taxonomy" id="216903"/>
    <lineage>
        <taxon>Bacteria</taxon>
        <taxon>Pseudomonadati</taxon>
        <taxon>Bacteroidota</taxon>
        <taxon>Flavobacteriia</taxon>
        <taxon>Flavobacteriales</taxon>
        <taxon>Weeksellaceae</taxon>
        <taxon>Chryseobacterium group</taxon>
        <taxon>Epilithonimonas</taxon>
    </lineage>
</organism>
<comment type="subcellular location">
    <subcellularLocation>
        <location evidence="1 8">Cell outer membrane</location>
        <topology evidence="1 8">Multi-pass membrane protein</topology>
    </subcellularLocation>
</comment>
<evidence type="ECO:0000256" key="10">
    <source>
        <dbReference type="SAM" id="SignalP"/>
    </source>
</evidence>
<evidence type="ECO:0000259" key="12">
    <source>
        <dbReference type="Pfam" id="PF07715"/>
    </source>
</evidence>
<evidence type="ECO:0000256" key="5">
    <source>
        <dbReference type="ARBA" id="ARBA00023077"/>
    </source>
</evidence>
<dbReference type="Pfam" id="PF07715">
    <property type="entry name" value="Plug"/>
    <property type="match status" value="1"/>
</dbReference>
<dbReference type="NCBIfam" id="TIGR04056">
    <property type="entry name" value="OMP_RagA_SusC"/>
    <property type="match status" value="1"/>
</dbReference>
<dbReference type="InterPro" id="IPR023996">
    <property type="entry name" value="TonB-dep_OMP_SusC/RagA"/>
</dbReference>
<keyword evidence="2 8" id="KW-0813">Transport</keyword>
<dbReference type="Proteomes" id="UP000184498">
    <property type="component" value="Unassembled WGS sequence"/>
</dbReference>
<dbReference type="OrthoDB" id="9768177at2"/>
<dbReference type="RefSeq" id="WP_084081244.1">
    <property type="nucleotide sequence ID" value="NZ_FRAM01000001.1"/>
</dbReference>
<evidence type="ECO:0000256" key="1">
    <source>
        <dbReference type="ARBA" id="ARBA00004571"/>
    </source>
</evidence>
<dbReference type="InterPro" id="IPR036942">
    <property type="entry name" value="Beta-barrel_TonB_sf"/>
</dbReference>
<accession>A0A1M6P317</accession>
<protein>
    <submittedName>
        <fullName evidence="13">Iron complex outermembrane recepter protein</fullName>
    </submittedName>
</protein>
<dbReference type="NCBIfam" id="TIGR04057">
    <property type="entry name" value="SusC_RagA_signa"/>
    <property type="match status" value="1"/>
</dbReference>
<dbReference type="Pfam" id="PF00593">
    <property type="entry name" value="TonB_dep_Rec_b-barrel"/>
    <property type="match status" value="1"/>
</dbReference>
<feature type="signal peptide" evidence="10">
    <location>
        <begin position="1"/>
        <end position="22"/>
    </location>
</feature>
<comment type="similarity">
    <text evidence="8 9">Belongs to the TonB-dependent receptor family.</text>
</comment>
<dbReference type="PROSITE" id="PS52016">
    <property type="entry name" value="TONB_DEPENDENT_REC_3"/>
    <property type="match status" value="1"/>
</dbReference>
<name>A0A1M6P317_9FLAO</name>
<dbReference type="InterPro" id="IPR039426">
    <property type="entry name" value="TonB-dep_rcpt-like"/>
</dbReference>
<keyword evidence="14" id="KW-1185">Reference proteome</keyword>
<feature type="domain" description="TonB-dependent receptor-like beta-barrel" evidence="11">
    <location>
        <begin position="305"/>
        <end position="786"/>
    </location>
</feature>
<proteinExistence type="inferred from homology"/>
<dbReference type="SUPFAM" id="SSF56935">
    <property type="entry name" value="Porins"/>
    <property type="match status" value="1"/>
</dbReference>
<dbReference type="InterPro" id="IPR000531">
    <property type="entry name" value="Beta-barrel_TonB"/>
</dbReference>
<evidence type="ECO:0000256" key="7">
    <source>
        <dbReference type="ARBA" id="ARBA00023237"/>
    </source>
</evidence>
<sequence>MRNYNVLKIAPAFLLLGTMLHAQQNDTVRKETEIEQVVLIGYGKQKKTDLTGSITALTTEDFNKGAVTTAEGLINGRSSGLVITQSGTPGSEATIRVRGGSSLVASNDPLLIVDGLPLDGVSLSTINPNDIESFSILKDAASTAIYGSRGSNGVILITTKKGSKRLRVSLNAFSTLNTLAKKVDVYTGDEFREIVRRNTTNPVFLNQLGLANTDWQKEIFKTSVTTDINASVSGSLFGKVPARLSIENMDNSGLLITSRFRRSTANFALSPSFLDDHLKFNLTGSYSYTFKNNANEDAIRNSLSMNPTSPVYDTNSAYGGYYEWINPTTNRPIGPSNPVSMLLNKHDVQNFKRFFGNVNMEYKFHFLPELRLIANAGLDSKELDGHVVTNPYSRIGYYSPNGTNGVYGYYGENSYSDESILNKNFNTQLNYIKNFGRFNLDVMGGYEYQNYHKVKSTSGNTLLYGIDVNQFYNPDTKPDVNLQAFFGRLNLGWDNKYLVTVNYRRDGSSRFSKDNRWGDFGGVAAAWKISEESFLKGNSTLSDLKLRASVGKIGNQDVGDQARIDYLKTYATSVDLFYQFGNDFIPISKPNGYNQNLKWEESIKYNIGLDFGFINNRIKGTLDFYLADTKDLLNIVAEGPLENLRVIGFKNFGEMQSKGIDLGVDVKAIQNEKFSLNFNYNVSYNNIDITKLPINQIDKGAVGLGGFVQTWTEGYSPFAYSVYQQLYDNNGKPVEGAFVDRNGDGQITTADKYIYKKPQADVTMGLMTNAAYKNWDFSMGWRASVGNYVYDRISADRANLNSVINTVDNTITNAPVDFNNTLFVEASKMSDYYVKNGSFIKLDNVTLGYTFKNFLGNSASFRVYGAAQNVLIVTKYKNLDPEVFDNGMDNSIYPRARMFTLGINANF</sequence>
<reference evidence="14" key="1">
    <citation type="submission" date="2016-11" db="EMBL/GenBank/DDBJ databases">
        <authorList>
            <person name="Varghese N."/>
            <person name="Submissions S."/>
        </authorList>
    </citation>
    <scope>NUCLEOTIDE SEQUENCE [LARGE SCALE GENOMIC DNA]</scope>
    <source>
        <strain evidence="14">DSM 18016</strain>
    </source>
</reference>
<dbReference type="InterPro" id="IPR023997">
    <property type="entry name" value="TonB-dep_OMP_SusC/RagA_CS"/>
</dbReference>
<keyword evidence="7 8" id="KW-0998">Cell outer membrane</keyword>
<evidence type="ECO:0000313" key="13">
    <source>
        <dbReference type="EMBL" id="SHK02314.1"/>
    </source>
</evidence>
<dbReference type="Gene3D" id="2.40.170.20">
    <property type="entry name" value="TonB-dependent receptor, beta-barrel domain"/>
    <property type="match status" value="1"/>
</dbReference>
<evidence type="ECO:0000256" key="6">
    <source>
        <dbReference type="ARBA" id="ARBA00023136"/>
    </source>
</evidence>
<evidence type="ECO:0000256" key="9">
    <source>
        <dbReference type="RuleBase" id="RU003357"/>
    </source>
</evidence>
<keyword evidence="5 9" id="KW-0798">TonB box</keyword>
<evidence type="ECO:0000256" key="4">
    <source>
        <dbReference type="ARBA" id="ARBA00022692"/>
    </source>
</evidence>
<dbReference type="Gene3D" id="2.170.130.10">
    <property type="entry name" value="TonB-dependent receptor, plug domain"/>
    <property type="match status" value="1"/>
</dbReference>
<gene>
    <name evidence="13" type="ORF">SAMN05444371_0830</name>
</gene>
<dbReference type="InterPro" id="IPR012910">
    <property type="entry name" value="Plug_dom"/>
</dbReference>
<dbReference type="GO" id="GO:0009279">
    <property type="term" value="C:cell outer membrane"/>
    <property type="evidence" value="ECO:0007669"/>
    <property type="project" value="UniProtKB-SubCell"/>
</dbReference>
<dbReference type="EMBL" id="FRAM01000001">
    <property type="protein sequence ID" value="SHK02314.1"/>
    <property type="molecule type" value="Genomic_DNA"/>
</dbReference>
<dbReference type="AlphaFoldDB" id="A0A1M6P317"/>
<keyword evidence="3 8" id="KW-1134">Transmembrane beta strand</keyword>
<keyword evidence="6 8" id="KW-0472">Membrane</keyword>
<feature type="domain" description="TonB-dependent receptor plug" evidence="12">
    <location>
        <begin position="47"/>
        <end position="154"/>
    </location>
</feature>
<dbReference type="STRING" id="216903.SAMN05444371_0830"/>
<evidence type="ECO:0000256" key="2">
    <source>
        <dbReference type="ARBA" id="ARBA00022448"/>
    </source>
</evidence>
<evidence type="ECO:0000256" key="3">
    <source>
        <dbReference type="ARBA" id="ARBA00022452"/>
    </source>
</evidence>
<keyword evidence="4 8" id="KW-0812">Transmembrane</keyword>